<evidence type="ECO:0000313" key="3">
    <source>
        <dbReference type="Proteomes" id="UP000266934"/>
    </source>
</evidence>
<sequence length="257" mass="27590">MIVVFDTAVLVFVVDEHAKAPLDPATKKPVTDCQARVNHLIATLQRERATIIIPTPTLAEILVGAGPAMAEWLSTLRRTKHVKIVPFDERAAIEHALREADRKAARAAGMPRAKAKFDDQIIAIAVTERASVIYSDDPHIQKRAPKGIKVVGIAELQLPPETQQGQLPFEGPDPAEPTPEPEATPQGKAAADADGTPPEAPVPDSKADHRRGLEPSENDMTGEPTPTPNCAREPDGSQLPDKGAEPTATEKKPPADR</sequence>
<reference evidence="2 3" key="1">
    <citation type="submission" date="2018-08" db="EMBL/GenBank/DDBJ databases">
        <title>Complete genome sequencing of Blastochloris tepida GI.</title>
        <authorList>
            <person name="Tsukatani Y."/>
            <person name="Mori H."/>
        </authorList>
    </citation>
    <scope>NUCLEOTIDE SEQUENCE [LARGE SCALE GENOMIC DNA]</scope>
    <source>
        <strain evidence="2 3">GI</strain>
    </source>
</reference>
<keyword evidence="3" id="KW-1185">Reference proteome</keyword>
<dbReference type="KEGG" id="blag:BLTE_07990"/>
<name>A0A348FXT1_9HYPH</name>
<organism evidence="2 3">
    <name type="scientific">Blastochloris tepida</name>
    <dbReference type="NCBI Taxonomy" id="2233851"/>
    <lineage>
        <taxon>Bacteria</taxon>
        <taxon>Pseudomonadati</taxon>
        <taxon>Pseudomonadota</taxon>
        <taxon>Alphaproteobacteria</taxon>
        <taxon>Hyphomicrobiales</taxon>
        <taxon>Blastochloridaceae</taxon>
        <taxon>Blastochloris</taxon>
    </lineage>
</organism>
<dbReference type="OrthoDB" id="5458135at2"/>
<dbReference type="SUPFAM" id="SSF88723">
    <property type="entry name" value="PIN domain-like"/>
    <property type="match status" value="1"/>
</dbReference>
<evidence type="ECO:0000256" key="1">
    <source>
        <dbReference type="SAM" id="MobiDB-lite"/>
    </source>
</evidence>
<accession>A0A348FXT1</accession>
<feature type="compositionally biased region" description="Basic and acidic residues" evidence="1">
    <location>
        <begin position="242"/>
        <end position="257"/>
    </location>
</feature>
<dbReference type="InterPro" id="IPR029060">
    <property type="entry name" value="PIN-like_dom_sf"/>
</dbReference>
<dbReference type="AlphaFoldDB" id="A0A348FXT1"/>
<protein>
    <recommendedName>
        <fullName evidence="4">PIN domain-containing protein</fullName>
    </recommendedName>
</protein>
<feature type="region of interest" description="Disordered" evidence="1">
    <location>
        <begin position="159"/>
        <end position="257"/>
    </location>
</feature>
<evidence type="ECO:0000313" key="2">
    <source>
        <dbReference type="EMBL" id="BBF92114.1"/>
    </source>
</evidence>
<gene>
    <name evidence="2" type="ORF">BLTE_07990</name>
</gene>
<proteinExistence type="predicted"/>
<dbReference type="EMBL" id="AP018907">
    <property type="protein sequence ID" value="BBF92114.1"/>
    <property type="molecule type" value="Genomic_DNA"/>
</dbReference>
<dbReference type="RefSeq" id="WP_126397825.1">
    <property type="nucleotide sequence ID" value="NZ_AP018907.1"/>
</dbReference>
<dbReference type="Proteomes" id="UP000266934">
    <property type="component" value="Chromosome"/>
</dbReference>
<dbReference type="Gene3D" id="3.40.50.1010">
    <property type="entry name" value="5'-nuclease"/>
    <property type="match status" value="1"/>
</dbReference>
<feature type="compositionally biased region" description="Basic and acidic residues" evidence="1">
    <location>
        <begin position="205"/>
        <end position="214"/>
    </location>
</feature>
<evidence type="ECO:0008006" key="4">
    <source>
        <dbReference type="Google" id="ProtNLM"/>
    </source>
</evidence>